<gene>
    <name evidence="2" type="ORF">FPQ13_11285</name>
</gene>
<keyword evidence="3" id="KW-1185">Reference proteome</keyword>
<dbReference type="AlphaFoldDB" id="A0A556P9Z0"/>
<proteinExistence type="predicted"/>
<dbReference type="RefSeq" id="WP_144089435.1">
    <property type="nucleotide sequence ID" value="NZ_VMHE01000027.1"/>
</dbReference>
<evidence type="ECO:0000313" key="2">
    <source>
        <dbReference type="EMBL" id="TSJ61211.1"/>
    </source>
</evidence>
<dbReference type="Pfam" id="PF01902">
    <property type="entry name" value="Diphthami_syn_2"/>
    <property type="match status" value="1"/>
</dbReference>
<dbReference type="Gene3D" id="3.40.50.620">
    <property type="entry name" value="HUPs"/>
    <property type="match status" value="1"/>
</dbReference>
<dbReference type="EC" id="6.3.1.14" evidence="2"/>
<dbReference type="SUPFAM" id="SSF52402">
    <property type="entry name" value="Adenine nucleotide alpha hydrolases-like"/>
    <property type="match status" value="1"/>
</dbReference>
<name>A0A556P9Z0_9BACI</name>
<dbReference type="Gene3D" id="3.90.1490.10">
    <property type="entry name" value="putative n-type atp pyrophosphatase, domain 2"/>
    <property type="match status" value="1"/>
</dbReference>
<keyword evidence="2" id="KW-0436">Ligase</keyword>
<dbReference type="OrthoDB" id="3572539at2"/>
<comment type="caution">
    <text evidence="2">The sequence shown here is derived from an EMBL/GenBank/DDBJ whole genome shotgun (WGS) entry which is preliminary data.</text>
</comment>
<evidence type="ECO:0000313" key="3">
    <source>
        <dbReference type="Proteomes" id="UP000316425"/>
    </source>
</evidence>
<dbReference type="Proteomes" id="UP000316425">
    <property type="component" value="Unassembled WGS sequence"/>
</dbReference>
<dbReference type="InterPro" id="IPR002761">
    <property type="entry name" value="Diphthami_syn_dom"/>
</dbReference>
<organism evidence="2 3">
    <name type="scientific">Allobacillus salarius</name>
    <dbReference type="NCBI Taxonomy" id="1955272"/>
    <lineage>
        <taxon>Bacteria</taxon>
        <taxon>Bacillati</taxon>
        <taxon>Bacillota</taxon>
        <taxon>Bacilli</taxon>
        <taxon>Bacillales</taxon>
        <taxon>Bacillaceae</taxon>
        <taxon>Allobacillus</taxon>
    </lineage>
</organism>
<evidence type="ECO:0000259" key="1">
    <source>
        <dbReference type="Pfam" id="PF01902"/>
    </source>
</evidence>
<dbReference type="NCBIfam" id="TIGR00290">
    <property type="entry name" value="MJ0570_dom"/>
    <property type="match status" value="1"/>
</dbReference>
<dbReference type="EMBL" id="VMHE01000027">
    <property type="protein sequence ID" value="TSJ61211.1"/>
    <property type="molecule type" value="Genomic_DNA"/>
</dbReference>
<sequence>MVKKVWVSHSGGKDSMLALHRMMNRSDIEVVGLLTTVTEGFERSTTHGIREELVDLQAELLGLPMHKVFLPKDPSNENYNLRIFDAYYTARDEGISHIVFGDILLKDVRDYREKQVQESGLEAIFPLWGESTDDLIHAFMDLGYETIITTIDPKIVPLSFLGGKITADLLESLPENVDVCGENGEFHTFVVDGPLFERPLPYEISEHTHEGPYYTYIDLVRSETT</sequence>
<feature type="domain" description="Diphthamide synthase" evidence="1">
    <location>
        <begin position="4"/>
        <end position="207"/>
    </location>
</feature>
<dbReference type="InterPro" id="IPR014729">
    <property type="entry name" value="Rossmann-like_a/b/a_fold"/>
</dbReference>
<reference evidence="2 3" key="1">
    <citation type="submission" date="2019-07" db="EMBL/GenBank/DDBJ databases">
        <title>Allobacillus sp. nov. SKP isolated from shrimp paste of Euphausiacea.</title>
        <authorList>
            <person name="Kanchanasin P."/>
            <person name="Tanasupawat S."/>
            <person name="Shi W."/>
            <person name="Wu L."/>
            <person name="Ma J."/>
        </authorList>
    </citation>
    <scope>NUCLEOTIDE SEQUENCE [LARGE SCALE GENOMIC DNA]</scope>
    <source>
        <strain evidence="2 3">SKP4-8</strain>
    </source>
</reference>
<dbReference type="GO" id="GO:0017178">
    <property type="term" value="F:diphthine-ammonia ligase activity"/>
    <property type="evidence" value="ECO:0007669"/>
    <property type="project" value="UniProtKB-EC"/>
</dbReference>
<protein>
    <submittedName>
        <fullName evidence="2">Diphthine--ammonia ligase</fullName>
        <ecNumber evidence="2">6.3.1.14</ecNumber>
    </submittedName>
</protein>
<accession>A0A556P9Z0</accession>
<dbReference type="CDD" id="cd01994">
    <property type="entry name" value="AANH_PF0828-like"/>
    <property type="match status" value="1"/>
</dbReference>